<dbReference type="InParanoid" id="A2F987"/>
<dbReference type="RefSeq" id="XP_001311440.1">
    <property type="nucleotide sequence ID" value="XM_001311439.1"/>
</dbReference>
<reference evidence="1" key="1">
    <citation type="submission" date="2006-10" db="EMBL/GenBank/DDBJ databases">
        <authorList>
            <person name="Amadeo P."/>
            <person name="Zhao Q."/>
            <person name="Wortman J."/>
            <person name="Fraser-Liggett C."/>
            <person name="Carlton J."/>
        </authorList>
    </citation>
    <scope>NUCLEOTIDE SEQUENCE</scope>
    <source>
        <strain evidence="1">G3</strain>
    </source>
</reference>
<evidence type="ECO:0000313" key="1">
    <source>
        <dbReference type="EMBL" id="EAX98510.1"/>
    </source>
</evidence>
<dbReference type="VEuPathDB" id="TrichDB:TVAG_269950"/>
<protein>
    <submittedName>
        <fullName evidence="1">Uncharacterized protein</fullName>
    </submittedName>
</protein>
<dbReference type="EMBL" id="DS113672">
    <property type="protein sequence ID" value="EAX98510.1"/>
    <property type="molecule type" value="Genomic_DNA"/>
</dbReference>
<dbReference type="OrthoDB" id="10525507at2759"/>
<name>A2F987_TRIV3</name>
<dbReference type="AlphaFoldDB" id="A2F987"/>
<gene>
    <name evidence="1" type="ORF">TVAG_269950</name>
</gene>
<organism evidence="1 2">
    <name type="scientific">Trichomonas vaginalis (strain ATCC PRA-98 / G3)</name>
    <dbReference type="NCBI Taxonomy" id="412133"/>
    <lineage>
        <taxon>Eukaryota</taxon>
        <taxon>Metamonada</taxon>
        <taxon>Parabasalia</taxon>
        <taxon>Trichomonadida</taxon>
        <taxon>Trichomonadidae</taxon>
        <taxon>Trichomonas</taxon>
    </lineage>
</organism>
<dbReference type="Proteomes" id="UP000001542">
    <property type="component" value="Unassembled WGS sequence"/>
</dbReference>
<dbReference type="KEGG" id="tva:4756312"/>
<proteinExistence type="predicted"/>
<keyword evidence="2" id="KW-1185">Reference proteome</keyword>
<reference evidence="1" key="2">
    <citation type="journal article" date="2007" name="Science">
        <title>Draft genome sequence of the sexually transmitted pathogen Trichomonas vaginalis.</title>
        <authorList>
            <person name="Carlton J.M."/>
            <person name="Hirt R.P."/>
            <person name="Silva J.C."/>
            <person name="Delcher A.L."/>
            <person name="Schatz M."/>
            <person name="Zhao Q."/>
            <person name="Wortman J.R."/>
            <person name="Bidwell S.L."/>
            <person name="Alsmark U.C.M."/>
            <person name="Besteiro S."/>
            <person name="Sicheritz-Ponten T."/>
            <person name="Noel C.J."/>
            <person name="Dacks J.B."/>
            <person name="Foster P.G."/>
            <person name="Simillion C."/>
            <person name="Van de Peer Y."/>
            <person name="Miranda-Saavedra D."/>
            <person name="Barton G.J."/>
            <person name="Westrop G.D."/>
            <person name="Mueller S."/>
            <person name="Dessi D."/>
            <person name="Fiori P.L."/>
            <person name="Ren Q."/>
            <person name="Paulsen I."/>
            <person name="Zhang H."/>
            <person name="Bastida-Corcuera F.D."/>
            <person name="Simoes-Barbosa A."/>
            <person name="Brown M.T."/>
            <person name="Hayes R.D."/>
            <person name="Mukherjee M."/>
            <person name="Okumura C.Y."/>
            <person name="Schneider R."/>
            <person name="Smith A.J."/>
            <person name="Vanacova S."/>
            <person name="Villalvazo M."/>
            <person name="Haas B.J."/>
            <person name="Pertea M."/>
            <person name="Feldblyum T.V."/>
            <person name="Utterback T.R."/>
            <person name="Shu C.L."/>
            <person name="Osoegawa K."/>
            <person name="de Jong P.J."/>
            <person name="Hrdy I."/>
            <person name="Horvathova L."/>
            <person name="Zubacova Z."/>
            <person name="Dolezal P."/>
            <person name="Malik S.B."/>
            <person name="Logsdon J.M. Jr."/>
            <person name="Henze K."/>
            <person name="Gupta A."/>
            <person name="Wang C.C."/>
            <person name="Dunne R.L."/>
            <person name="Upcroft J.A."/>
            <person name="Upcroft P."/>
            <person name="White O."/>
            <person name="Salzberg S.L."/>
            <person name="Tang P."/>
            <person name="Chiu C.-H."/>
            <person name="Lee Y.-S."/>
            <person name="Embley T.M."/>
            <person name="Coombs G.H."/>
            <person name="Mottram J.C."/>
            <person name="Tachezy J."/>
            <person name="Fraser-Liggett C.M."/>
            <person name="Johnson P.J."/>
        </authorList>
    </citation>
    <scope>NUCLEOTIDE SEQUENCE [LARGE SCALE GENOMIC DNA]</scope>
    <source>
        <strain evidence="1">G3</strain>
    </source>
</reference>
<accession>A2F987</accession>
<evidence type="ECO:0000313" key="2">
    <source>
        <dbReference type="Proteomes" id="UP000001542"/>
    </source>
</evidence>
<dbReference type="VEuPathDB" id="TrichDB:TVAGG3_0321710"/>
<sequence>MEDFNRLRQVVPAIPELLLDACTKASISTRDKIISDSRAAIIIHRMKKVIQLNDLIPIAEDSPENVQPQQIQFISVLIDFLHSSPQILISCLKEKYHNGDKTDFKVLCWSAIPSIYGFYSTLEHISNAFPFYCMLITKMNQNVAIEAILPFYISACTFKFIESVYQGFAIKFCNDVRINGKKLPTKIIDEYIPQIIDSIIKALPLLPQQHVFLIKFMLAQGWNSNDVLDFFIHRFVMHQLIRYLNSTPFKHHYDHFCSVAKSINIHNPIVQDLIKFFETNSIFEVPPAFTVFDIPFTLILISRNDVDVIIRSLMAINELPKTMVPFLKYNYFQTITNRPFWMRIYSRKPKPIDTSYNWRSVVFDDIKVDDIPKDINFTRVWNKINSDCSDMGVHPLVFLTNPPSDPDQLAKYNMFQTMLGKDKENFIDLATRKSLKILKSHAESFENYLVHNLALQSLTKWLSVVEDCLRMFVIPFAEDAINNELKEVSPKSLIRNPRYIDLLLERAASKVDLSITRRLQYLFVIQYMMTTLIGPQTNEMMKKIDLKWLSLLNELRPTMPLPECFSNKKKNKEIALLLNGKLWRIISLLNSMQTVKFGSTYFIFMKVIKQLEELEVAANSEDTVTQYALVLSNCPILLSRFILNNAFFVKHERFRMMSDTDYHLVRWCRLETAILKIVSQDMNFMNEVLNFQEMLISAKLL</sequence>